<dbReference type="Pfam" id="PF11952">
    <property type="entry name" value="XTBD"/>
    <property type="match status" value="1"/>
</dbReference>
<feature type="domain" description="XRN2-binding (XTBD)" evidence="2">
    <location>
        <begin position="13"/>
        <end position="100"/>
    </location>
</feature>
<dbReference type="OrthoDB" id="10634652at2759"/>
<feature type="region of interest" description="Disordered" evidence="1">
    <location>
        <begin position="576"/>
        <end position="633"/>
    </location>
</feature>
<dbReference type="AlphaFoldDB" id="A0A8B8DSE1"/>
<dbReference type="KEGG" id="cvn:111129013"/>
<evidence type="ECO:0000259" key="2">
    <source>
        <dbReference type="PROSITE" id="PS51827"/>
    </source>
</evidence>
<proteinExistence type="predicted"/>
<keyword evidence="3" id="KW-1185">Reference proteome</keyword>
<feature type="compositionally biased region" description="Polar residues" evidence="1">
    <location>
        <begin position="614"/>
        <end position="627"/>
    </location>
</feature>
<feature type="region of interest" description="Disordered" evidence="1">
    <location>
        <begin position="519"/>
        <end position="538"/>
    </location>
</feature>
<reference evidence="4" key="1">
    <citation type="submission" date="2025-08" db="UniProtKB">
        <authorList>
            <consortium name="RefSeq"/>
        </authorList>
    </citation>
    <scope>IDENTIFICATION</scope>
    <source>
        <tissue evidence="4">Whole sample</tissue>
    </source>
</reference>
<organism evidence="3 4">
    <name type="scientific">Crassostrea virginica</name>
    <name type="common">Eastern oyster</name>
    <dbReference type="NCBI Taxonomy" id="6565"/>
    <lineage>
        <taxon>Eukaryota</taxon>
        <taxon>Metazoa</taxon>
        <taxon>Spiralia</taxon>
        <taxon>Lophotrochozoa</taxon>
        <taxon>Mollusca</taxon>
        <taxon>Bivalvia</taxon>
        <taxon>Autobranchia</taxon>
        <taxon>Pteriomorphia</taxon>
        <taxon>Ostreida</taxon>
        <taxon>Ostreoidea</taxon>
        <taxon>Ostreidae</taxon>
        <taxon>Crassostrea</taxon>
    </lineage>
</organism>
<dbReference type="GeneID" id="111129013"/>
<dbReference type="PROSITE" id="PS51827">
    <property type="entry name" value="XTBD"/>
    <property type="match status" value="1"/>
</dbReference>
<feature type="region of interest" description="Disordered" evidence="1">
    <location>
        <begin position="370"/>
        <end position="410"/>
    </location>
</feature>
<evidence type="ECO:0000313" key="3">
    <source>
        <dbReference type="Proteomes" id="UP000694844"/>
    </source>
</evidence>
<dbReference type="Proteomes" id="UP000694844">
    <property type="component" value="Chromosome 4"/>
</dbReference>
<feature type="compositionally biased region" description="Basic and acidic residues" evidence="1">
    <location>
        <begin position="590"/>
        <end position="603"/>
    </location>
</feature>
<feature type="compositionally biased region" description="Basic and acidic residues" evidence="1">
    <location>
        <begin position="424"/>
        <end position="438"/>
    </location>
</feature>
<gene>
    <name evidence="4" type="primary">LOC111129013</name>
</gene>
<feature type="region of interest" description="Disordered" evidence="1">
    <location>
        <begin position="424"/>
        <end position="493"/>
    </location>
</feature>
<dbReference type="InterPro" id="IPR021859">
    <property type="entry name" value="XTBD"/>
</dbReference>
<sequence length="650" mass="73261">MRDKTMVPPPEDIEKMRGKQEGLAFWQRRRRFLLVHWDKFCLEDLVNLSYCYSSVMVYSCRYSPEIMNKLYDLAMEVAHQEQTGSPLPLITQEKWDLAMAEHKISGRIVLNVGEDQVGESTENEEAEEHGYVDQKLSNGEVKGQINCPEQKGNVADFLPQASRTVHCDQQVSSKGGLCAGENTLNLSLLCLSGEYSPLQKHLHPNCYESPRKYQSPRRILPDPKKSDLKFDEKHTNPLQKPGIPLLKVWQQNRIHTSPEIQRTKINYDSLKSITGSPGLINEKSASTAQMCQPETAQLPAIGQHKLTPKVDTGLFLNKHTMRGETSPLWHPLLQTDMQGKTASKQTVGTRCMNPDIVGKPCHLSGTVPLATRGHQNKPQSKETEGIPAAVQSEKKRTTPTGKQENPGRKGKTVMFKTQAVPEHLNKMSDRRKTKEFTTKRTAGVDGKETSAVVSKSSETRQNMRFYTPQRSKSVGSLPNSSLQQDQSRLSENKNVTQCQMEQSKVLNSKSYGNALRRIPSKGVQAQTEASSRGCKNRELLHKGGVPRSYIQDIPRYKLERNCMEAQAKGKTISRVIYPSRVKTQPPVKGLGDHRDKTSHESRGHCKSRDRHGRTNQVRDGQRPSQQQDGEKAGNFCFKTFFQNLLQKARN</sequence>
<accession>A0A8B8DSE1</accession>
<feature type="compositionally biased region" description="Basic residues" evidence="1">
    <location>
        <begin position="604"/>
        <end position="613"/>
    </location>
</feature>
<evidence type="ECO:0000256" key="1">
    <source>
        <dbReference type="SAM" id="MobiDB-lite"/>
    </source>
</evidence>
<protein>
    <submittedName>
        <fullName evidence="4">Uncharacterized protein LOC111129013</fullName>
    </submittedName>
</protein>
<name>A0A8B8DSE1_CRAVI</name>
<feature type="compositionally biased region" description="Polar residues" evidence="1">
    <location>
        <begin position="451"/>
        <end position="493"/>
    </location>
</feature>
<evidence type="ECO:0000313" key="4">
    <source>
        <dbReference type="RefSeq" id="XP_022330765.1"/>
    </source>
</evidence>
<dbReference type="RefSeq" id="XP_022330765.1">
    <property type="nucleotide sequence ID" value="XM_022475057.1"/>
</dbReference>